<dbReference type="OrthoDB" id="82482at2157"/>
<evidence type="ECO:0000313" key="3">
    <source>
        <dbReference type="EMBL" id="PWL07963.1"/>
    </source>
</evidence>
<gene>
    <name evidence="2" type="ORF">ASJ82_00635</name>
    <name evidence="3" type="ORF">MSCUN_12060</name>
</gene>
<dbReference type="EMBL" id="LMVN01000019">
    <property type="protein sequence ID" value="PAV07382.1"/>
    <property type="molecule type" value="Genomic_DNA"/>
</dbReference>
<accession>A0A2A2HD85</accession>
<protein>
    <submittedName>
        <fullName evidence="2">Uncharacterized protein</fullName>
    </submittedName>
</protein>
<keyword evidence="1" id="KW-0812">Transmembrane</keyword>
<evidence type="ECO:0000256" key="1">
    <source>
        <dbReference type="SAM" id="Phobius"/>
    </source>
</evidence>
<reference evidence="2 4" key="2">
    <citation type="journal article" date="2017" name="BMC Genomics">
        <title>Genomic analysis of methanogenic archaea reveals a shift towards energy conservation.</title>
        <authorList>
            <person name="Gilmore S.P."/>
            <person name="Henske J.K."/>
            <person name="Sexton J.A."/>
            <person name="Solomon K.V."/>
            <person name="Seppala S."/>
            <person name="Yoo J.I."/>
            <person name="Huyett L.M."/>
            <person name="Pressman A."/>
            <person name="Cogan J.Z."/>
            <person name="Kivenson V."/>
            <person name="Peng X."/>
            <person name="Tan Y."/>
            <person name="Valentine D.L."/>
            <person name="O'Malley M.A."/>
        </authorList>
    </citation>
    <scope>NUCLEOTIDE SEQUENCE [LARGE SCALE GENOMIC DNA]</scope>
    <source>
        <strain evidence="2 4">1R-7</strain>
    </source>
</reference>
<dbReference type="AlphaFoldDB" id="A0A2A2HD85"/>
<keyword evidence="4" id="KW-1185">Reference proteome</keyword>
<comment type="caution">
    <text evidence="2">The sequence shown here is derived from an EMBL/GenBank/DDBJ whole genome shotgun (WGS) entry which is preliminary data.</text>
</comment>
<dbReference type="Proteomes" id="UP000246004">
    <property type="component" value="Unassembled WGS sequence"/>
</dbReference>
<dbReference type="EMBL" id="LWMS01000042">
    <property type="protein sequence ID" value="PWL07963.1"/>
    <property type="molecule type" value="Genomic_DNA"/>
</dbReference>
<keyword evidence="1" id="KW-1133">Transmembrane helix</keyword>
<dbReference type="RefSeq" id="WP_095608753.1">
    <property type="nucleotide sequence ID" value="NZ_LMVN01000019.1"/>
</dbReference>
<proteinExistence type="predicted"/>
<keyword evidence="1" id="KW-0472">Membrane</keyword>
<reference evidence="3 5" key="1">
    <citation type="submission" date="2016-04" db="EMBL/GenBank/DDBJ databases">
        <title>Genome sequence of Methanosphaera cuniculi DSM 4103.</title>
        <authorList>
            <person name="Poehlein A."/>
            <person name="Seedorf H."/>
            <person name="Daniel R."/>
        </authorList>
    </citation>
    <scope>NUCLEOTIDE SEQUENCE [LARGE SCALE GENOMIC DNA]</scope>
    <source>
        <strain evidence="3 5">DSM 4103</strain>
    </source>
</reference>
<organism evidence="2 4">
    <name type="scientific">Methanosphaera cuniculi</name>
    <dbReference type="NCBI Taxonomy" id="1077256"/>
    <lineage>
        <taxon>Archaea</taxon>
        <taxon>Methanobacteriati</taxon>
        <taxon>Methanobacteriota</taxon>
        <taxon>Methanomada group</taxon>
        <taxon>Methanobacteria</taxon>
        <taxon>Methanobacteriales</taxon>
        <taxon>Methanobacteriaceae</taxon>
        <taxon>Methanosphaera</taxon>
    </lineage>
</organism>
<sequence>MKNQKGFINIELIITLILILIFLTTIINLNYQQYEIIDETQNRKQARLLVDDITQIINTQNTRPEGYITTYTMPDKINNETYILIINETHISINSHYQIASSKLQKTNIKPKKHILTPGNTYQFKTKNKTIYILDE</sequence>
<name>A0A2A2HD85_9EURY</name>
<feature type="transmembrane region" description="Helical" evidence="1">
    <location>
        <begin position="12"/>
        <end position="31"/>
    </location>
</feature>
<evidence type="ECO:0000313" key="5">
    <source>
        <dbReference type="Proteomes" id="UP000246004"/>
    </source>
</evidence>
<dbReference type="Proteomes" id="UP000217528">
    <property type="component" value="Unassembled WGS sequence"/>
</dbReference>
<evidence type="ECO:0000313" key="2">
    <source>
        <dbReference type="EMBL" id="PAV07382.1"/>
    </source>
</evidence>
<evidence type="ECO:0000313" key="4">
    <source>
        <dbReference type="Proteomes" id="UP000217528"/>
    </source>
</evidence>